<dbReference type="GeneID" id="106811971"/>
<evidence type="ECO:0000256" key="3">
    <source>
        <dbReference type="ARBA" id="ARBA00022490"/>
    </source>
</evidence>
<reference evidence="9" key="1">
    <citation type="submission" date="2025-08" db="UniProtKB">
        <authorList>
            <consortium name="RefSeq"/>
        </authorList>
    </citation>
    <scope>IDENTIFICATION</scope>
</reference>
<evidence type="ECO:0000259" key="7">
    <source>
        <dbReference type="PROSITE" id="PS51140"/>
    </source>
</evidence>
<dbReference type="PROSITE" id="PS51140">
    <property type="entry name" value="CUE"/>
    <property type="match status" value="1"/>
</dbReference>
<dbReference type="PANTHER" id="PTHR12493">
    <property type="entry name" value="CUE DOMAIN CONTAINING 2"/>
    <property type="match status" value="1"/>
</dbReference>
<organism evidence="8 9">
    <name type="scientific">Priapulus caudatus</name>
    <name type="common">Priapulid worm</name>
    <dbReference type="NCBI Taxonomy" id="37621"/>
    <lineage>
        <taxon>Eukaryota</taxon>
        <taxon>Metazoa</taxon>
        <taxon>Ecdysozoa</taxon>
        <taxon>Scalidophora</taxon>
        <taxon>Priapulida</taxon>
        <taxon>Priapulimorpha</taxon>
        <taxon>Priapulimorphida</taxon>
        <taxon>Priapulidae</taxon>
        <taxon>Priapulus</taxon>
    </lineage>
</organism>
<protein>
    <submittedName>
        <fullName evidence="9">CUE domain-containing protein 2-like</fullName>
    </submittedName>
</protein>
<name>A0ABM1EG82_PRICU</name>
<keyword evidence="5" id="KW-0539">Nucleus</keyword>
<proteinExistence type="predicted"/>
<feature type="compositionally biased region" description="Polar residues" evidence="6">
    <location>
        <begin position="97"/>
        <end position="118"/>
    </location>
</feature>
<accession>A0ABM1EG82</accession>
<keyword evidence="8" id="KW-1185">Reference proteome</keyword>
<gene>
    <name evidence="9" type="primary">LOC106811971</name>
</gene>
<evidence type="ECO:0000256" key="5">
    <source>
        <dbReference type="ARBA" id="ARBA00023242"/>
    </source>
</evidence>
<dbReference type="PANTHER" id="PTHR12493:SF0">
    <property type="entry name" value="CUE DOMAIN-CONTAINING PROTEIN 2"/>
    <property type="match status" value="1"/>
</dbReference>
<dbReference type="InterPro" id="IPR003892">
    <property type="entry name" value="CUE"/>
</dbReference>
<evidence type="ECO:0000313" key="9">
    <source>
        <dbReference type="RefSeq" id="XP_014671203.1"/>
    </source>
</evidence>
<dbReference type="RefSeq" id="XP_014671203.1">
    <property type="nucleotide sequence ID" value="XM_014815717.1"/>
</dbReference>
<evidence type="ECO:0000256" key="6">
    <source>
        <dbReference type="SAM" id="MobiDB-lite"/>
    </source>
</evidence>
<evidence type="ECO:0000256" key="4">
    <source>
        <dbReference type="ARBA" id="ARBA00022786"/>
    </source>
</evidence>
<sequence>MTSPSTWSEESLIKKELQLFLRQNIPLALLGTIDDIILNYIVCVLESLGSSSNSGEESFDVDQFVEMLDAHFSGFAAVESEAVCKWVYSLATKLSEQRQQSTDGGTRTRNTSETSVTSLEDMFGVGTPSSLPAPLSHRTISTSSDKENHDCEKSQDSHSAAGASAGSSWTHEHVHLLMEMFPSAGEINVNRCLSVAAGDVEAAAQLLLCQPEDGSSSVSHGSLSKVHKHSVKKHDVCGMGTDKQLRNLIIEKYAYVDQAEDHREHHPPPPKYESKKMIRYREGQVVSMKGERFTEIKQATDERMKKTFVSLKPARQYRFH</sequence>
<keyword evidence="3" id="KW-0963">Cytoplasm</keyword>
<comment type="subcellular location">
    <subcellularLocation>
        <location evidence="2">Cytoplasm</location>
    </subcellularLocation>
    <subcellularLocation>
        <location evidence="1">Nucleus</location>
    </subcellularLocation>
</comment>
<feature type="domain" description="CUE" evidence="7">
    <location>
        <begin position="169"/>
        <end position="212"/>
    </location>
</feature>
<evidence type="ECO:0000256" key="1">
    <source>
        <dbReference type="ARBA" id="ARBA00004123"/>
    </source>
</evidence>
<feature type="compositionally biased region" description="Basic and acidic residues" evidence="6">
    <location>
        <begin position="144"/>
        <end position="156"/>
    </location>
</feature>
<feature type="region of interest" description="Disordered" evidence="6">
    <location>
        <begin position="97"/>
        <end position="166"/>
    </location>
</feature>
<evidence type="ECO:0000313" key="8">
    <source>
        <dbReference type="Proteomes" id="UP000695022"/>
    </source>
</evidence>
<dbReference type="Proteomes" id="UP000695022">
    <property type="component" value="Unplaced"/>
</dbReference>
<keyword evidence="4" id="KW-0833">Ubl conjugation pathway</keyword>
<evidence type="ECO:0000256" key="2">
    <source>
        <dbReference type="ARBA" id="ARBA00004496"/>
    </source>
</evidence>